<dbReference type="FunFam" id="3.40.1390.30:FF:000001">
    <property type="entry name" value="GTP cyclohydrolase 1 type 2"/>
    <property type="match status" value="1"/>
</dbReference>
<dbReference type="Gene3D" id="3.30.70.120">
    <property type="match status" value="1"/>
</dbReference>
<proteinExistence type="inferred from homology"/>
<dbReference type="OrthoDB" id="9792792at2"/>
<dbReference type="eggNOG" id="COG0327">
    <property type="taxonomic scope" value="Bacteria"/>
</dbReference>
<dbReference type="PANTHER" id="PTHR13799:SF14">
    <property type="entry name" value="GTP CYCLOHYDROLASE 1 TYPE 2 HOMOLOG"/>
    <property type="match status" value="1"/>
</dbReference>
<evidence type="ECO:0000256" key="6">
    <source>
        <dbReference type="PIRSR" id="PIRSR602678-1"/>
    </source>
</evidence>
<dbReference type="InterPro" id="IPR015867">
    <property type="entry name" value="N-reg_PII/ATP_PRibTrfase_C"/>
</dbReference>
<dbReference type="KEGG" id="tid:Thein_0033"/>
<dbReference type="eggNOG" id="COG3323">
    <property type="taxonomic scope" value="Bacteria"/>
</dbReference>
<feature type="binding site" evidence="6">
    <location>
        <position position="331"/>
    </location>
    <ligand>
        <name>a divalent metal cation</name>
        <dbReference type="ChEBI" id="CHEBI:60240"/>
        <label>1</label>
    </ligand>
</feature>
<dbReference type="PaxDb" id="667014-Thein_0033"/>
<dbReference type="EMBL" id="CP002683">
    <property type="protein sequence ID" value="AEH43918.1"/>
    <property type="molecule type" value="Genomic_DNA"/>
</dbReference>
<dbReference type="GO" id="GO:0005737">
    <property type="term" value="C:cytoplasm"/>
    <property type="evidence" value="ECO:0007669"/>
    <property type="project" value="TreeGrafter"/>
</dbReference>
<feature type="binding site" evidence="6">
    <location>
        <position position="335"/>
    </location>
    <ligand>
        <name>a divalent metal cation</name>
        <dbReference type="ChEBI" id="CHEBI:60240"/>
        <label>1</label>
    </ligand>
</feature>
<evidence type="ECO:0000256" key="2">
    <source>
        <dbReference type="ARBA" id="ARBA00011643"/>
    </source>
</evidence>
<dbReference type="GO" id="GO:0046872">
    <property type="term" value="F:metal ion binding"/>
    <property type="evidence" value="ECO:0007669"/>
    <property type="project" value="UniProtKB-UniRule"/>
</dbReference>
<reference evidence="8" key="1">
    <citation type="submission" date="2011-04" db="EMBL/GenBank/DDBJ databases">
        <title>The complete genome of Thermodesulfatator indicus DSM 15286.</title>
        <authorList>
            <person name="Lucas S."/>
            <person name="Copeland A."/>
            <person name="Lapidus A."/>
            <person name="Bruce D."/>
            <person name="Goodwin L."/>
            <person name="Pitluck S."/>
            <person name="Peters L."/>
            <person name="Kyrpides N."/>
            <person name="Mavromatis K."/>
            <person name="Pagani I."/>
            <person name="Ivanova N."/>
            <person name="Saunders L."/>
            <person name="Detter J.C."/>
            <person name="Tapia R."/>
            <person name="Han C."/>
            <person name="Land M."/>
            <person name="Hauser L."/>
            <person name="Markowitz V."/>
            <person name="Cheng J.-F."/>
            <person name="Hugenholtz P."/>
            <person name="Woyke T."/>
            <person name="Wu D."/>
            <person name="Spring S."/>
            <person name="Schroeder M."/>
            <person name="Brambilla E."/>
            <person name="Klenk H.-P."/>
            <person name="Eisen J.A."/>
        </authorList>
    </citation>
    <scope>NUCLEOTIDE SEQUENCE [LARGE SCALE GENOMIC DNA]</scope>
    <source>
        <strain evidence="8">DSM 15286 / JCM 11887 / CIR29812</strain>
    </source>
</reference>
<keyword evidence="4 5" id="KW-0479">Metal-binding</keyword>
<evidence type="ECO:0000256" key="3">
    <source>
        <dbReference type="ARBA" id="ARBA00022112"/>
    </source>
</evidence>
<dbReference type="PIRSF" id="PIRSF037489">
    <property type="entry name" value="UCP037489_NIF3_YqfO"/>
    <property type="match status" value="1"/>
</dbReference>
<organism evidence="7 8">
    <name type="scientific">Thermodesulfatator indicus (strain DSM 15286 / JCM 11887 / CIR29812)</name>
    <dbReference type="NCBI Taxonomy" id="667014"/>
    <lineage>
        <taxon>Bacteria</taxon>
        <taxon>Pseudomonadati</taxon>
        <taxon>Thermodesulfobacteriota</taxon>
        <taxon>Thermodesulfobacteria</taxon>
        <taxon>Thermodesulfobacteriales</taxon>
        <taxon>Thermodesulfatatoraceae</taxon>
        <taxon>Thermodesulfatator</taxon>
    </lineage>
</organism>
<evidence type="ECO:0000313" key="8">
    <source>
        <dbReference type="Proteomes" id="UP000006793"/>
    </source>
</evidence>
<sequence length="372" mass="41398">MAITVEEIIAALESWAPKKLAEDWDNVGLQLGSLKKQVKHLGVCLDLTPETLAQALTQKIDCLVTHHPFFFKSTKQICWDTWPGKAVKTLAEKDISLIACHTNLDSAKEGVSDVLGEALHLKVERALLPAKATKLFLITTYVPKGYEEKVREILLKEGAGQRGKYSGCSFATEGIGSFYPKEEAKPYRGKVGKLNLVSGTKMEFLVPEFLLARVIAKIKEVHPYEEVPIDVWPTEAYDYRYGLGRIGELPLEYTLYELAQKLSQLLNSQAIFMVGDPKQLVKRVALCGGAGGDFFENALSLGAEVYITAEVKYHQAREAEARGLSLISVGHFESESLIVPKMAEFFQKMANSKGEELQITMLKEKNPFIPLF</sequence>
<feature type="binding site" evidence="6">
    <location>
        <position position="105"/>
    </location>
    <ligand>
        <name>a divalent metal cation</name>
        <dbReference type="ChEBI" id="CHEBI:60240"/>
        <label>1</label>
    </ligand>
</feature>
<evidence type="ECO:0000256" key="4">
    <source>
        <dbReference type="ARBA" id="ARBA00022723"/>
    </source>
</evidence>
<dbReference type="Proteomes" id="UP000006793">
    <property type="component" value="Chromosome"/>
</dbReference>
<evidence type="ECO:0000313" key="7">
    <source>
        <dbReference type="EMBL" id="AEH43918.1"/>
    </source>
</evidence>
<dbReference type="InterPro" id="IPR002678">
    <property type="entry name" value="DUF34/NIF3"/>
</dbReference>
<feature type="binding site" evidence="6">
    <location>
        <position position="67"/>
    </location>
    <ligand>
        <name>a divalent metal cation</name>
        <dbReference type="ChEBI" id="CHEBI:60240"/>
        <label>1</label>
    </ligand>
</feature>
<dbReference type="STRING" id="667014.Thein_0033"/>
<protein>
    <recommendedName>
        <fullName evidence="3 5">GTP cyclohydrolase 1 type 2 homolog</fullName>
    </recommendedName>
</protein>
<gene>
    <name evidence="7" type="ordered locus">Thein_0033</name>
</gene>
<accession>F8A8B4</accession>
<dbReference type="SUPFAM" id="SSF102705">
    <property type="entry name" value="NIF3 (NGG1p interacting factor 3)-like"/>
    <property type="match status" value="1"/>
</dbReference>
<dbReference type="PANTHER" id="PTHR13799">
    <property type="entry name" value="NGG1 INTERACTING FACTOR 3"/>
    <property type="match status" value="1"/>
</dbReference>
<dbReference type="AlphaFoldDB" id="F8A8B4"/>
<dbReference type="RefSeq" id="WP_013906665.1">
    <property type="nucleotide sequence ID" value="NC_015681.1"/>
</dbReference>
<dbReference type="InterPro" id="IPR017221">
    <property type="entry name" value="DUF34/NIF3_bac"/>
</dbReference>
<dbReference type="NCBIfam" id="TIGR00486">
    <property type="entry name" value="YbgI_SA1388"/>
    <property type="match status" value="1"/>
</dbReference>
<dbReference type="InParanoid" id="F8A8B4"/>
<comment type="subunit">
    <text evidence="2">Homohexamer.</text>
</comment>
<comment type="similarity">
    <text evidence="1 5">Belongs to the GTP cyclohydrolase I type 2/NIF3 family.</text>
</comment>
<keyword evidence="8" id="KW-1185">Reference proteome</keyword>
<name>F8A8B4_THEID</name>
<dbReference type="Pfam" id="PF01784">
    <property type="entry name" value="DUF34_NIF3"/>
    <property type="match status" value="1"/>
</dbReference>
<dbReference type="InterPro" id="IPR036069">
    <property type="entry name" value="DUF34/NIF3_sf"/>
</dbReference>
<evidence type="ECO:0000256" key="1">
    <source>
        <dbReference type="ARBA" id="ARBA00006964"/>
    </source>
</evidence>
<reference evidence="7 8" key="2">
    <citation type="journal article" date="2012" name="Stand. Genomic Sci.">
        <title>Complete genome sequence of the thermophilic sulfate-reducing ocean bacterium Thermodesulfatator indicus type strain (CIR29812(T)).</title>
        <authorList>
            <person name="Anderson I."/>
            <person name="Saunders E."/>
            <person name="Lapidus A."/>
            <person name="Nolan M."/>
            <person name="Lucas S."/>
            <person name="Tice H."/>
            <person name="Del Rio T.G."/>
            <person name="Cheng J.F."/>
            <person name="Han C."/>
            <person name="Tapia R."/>
            <person name="Goodwin L.A."/>
            <person name="Pitluck S."/>
            <person name="Liolios K."/>
            <person name="Mavromatis K."/>
            <person name="Pagani I."/>
            <person name="Ivanova N."/>
            <person name="Mikhailova N."/>
            <person name="Pati A."/>
            <person name="Chen A."/>
            <person name="Palaniappan K."/>
            <person name="Land M."/>
            <person name="Hauser L."/>
            <person name="Jeffries C.D."/>
            <person name="Chang Y.J."/>
            <person name="Brambilla E.M."/>
            <person name="Rohde M."/>
            <person name="Spring S."/>
            <person name="Goker M."/>
            <person name="Detter J.C."/>
            <person name="Woyke T."/>
            <person name="Bristow J."/>
            <person name="Eisen J.A."/>
            <person name="Markowitz V."/>
            <person name="Hugenholtz P."/>
            <person name="Kyrpides N.C."/>
            <person name="Klenk H.P."/>
        </authorList>
    </citation>
    <scope>NUCLEOTIDE SEQUENCE [LARGE SCALE GENOMIC DNA]</scope>
    <source>
        <strain evidence="8">DSM 15286 / JCM 11887 / CIR29812</strain>
    </source>
</reference>
<dbReference type="HOGENOM" id="CLU_037423_1_0_0"/>
<feature type="binding site" evidence="6">
    <location>
        <position position="66"/>
    </location>
    <ligand>
        <name>a divalent metal cation</name>
        <dbReference type="ChEBI" id="CHEBI:60240"/>
        <label>1</label>
    </ligand>
</feature>
<evidence type="ECO:0000256" key="5">
    <source>
        <dbReference type="PIRNR" id="PIRNR037489"/>
    </source>
</evidence>
<dbReference type="Gene3D" id="3.40.1390.30">
    <property type="entry name" value="NIF3 (NGG1p interacting factor 3)-like"/>
    <property type="match status" value="2"/>
</dbReference>